<dbReference type="InterPro" id="IPR018704">
    <property type="entry name" value="SecYEG/CpoB_TPR"/>
</dbReference>
<evidence type="ECO:0000259" key="9">
    <source>
        <dbReference type="Pfam" id="PF09976"/>
    </source>
</evidence>
<evidence type="ECO:0000313" key="10">
    <source>
        <dbReference type="EMBL" id="MFC7088174.1"/>
    </source>
</evidence>
<dbReference type="Pfam" id="PF09976">
    <property type="entry name" value="TPR_21"/>
    <property type="match status" value="1"/>
</dbReference>
<evidence type="ECO:0000313" key="11">
    <source>
        <dbReference type="Proteomes" id="UP001596411"/>
    </source>
</evidence>
<dbReference type="RefSeq" id="WP_346061459.1">
    <property type="nucleotide sequence ID" value="NZ_BAAADR010000004.1"/>
</dbReference>
<comment type="caution">
    <text evidence="10">The sequence shown here is derived from an EMBL/GenBank/DDBJ whole genome shotgun (WGS) entry which is preliminary data.</text>
</comment>
<keyword evidence="4 8" id="KW-0812">Transmembrane</keyword>
<reference evidence="11" key="1">
    <citation type="journal article" date="2019" name="Int. J. Syst. Evol. Microbiol.">
        <title>The Global Catalogue of Microorganisms (GCM) 10K type strain sequencing project: providing services to taxonomists for standard genome sequencing and annotation.</title>
        <authorList>
            <consortium name="The Broad Institute Genomics Platform"/>
            <consortium name="The Broad Institute Genome Sequencing Center for Infectious Disease"/>
            <person name="Wu L."/>
            <person name="Ma J."/>
        </authorList>
    </citation>
    <scope>NUCLEOTIDE SEQUENCE [LARGE SCALE GENOMIC DNA]</scope>
    <source>
        <strain evidence="11">CGMCC 1.13666</strain>
    </source>
</reference>
<keyword evidence="3" id="KW-1003">Cell membrane</keyword>
<keyword evidence="5 8" id="KW-1133">Transmembrane helix</keyword>
<dbReference type="InterPro" id="IPR026039">
    <property type="entry name" value="YfgM"/>
</dbReference>
<evidence type="ECO:0000256" key="4">
    <source>
        <dbReference type="ARBA" id="ARBA00022692"/>
    </source>
</evidence>
<keyword evidence="11" id="KW-1185">Reference proteome</keyword>
<dbReference type="Proteomes" id="UP001596411">
    <property type="component" value="Unassembled WGS sequence"/>
</dbReference>
<protein>
    <submittedName>
        <fullName evidence="10">YfgM family protein</fullName>
    </submittedName>
</protein>
<dbReference type="PIRSF" id="PIRSF006170">
    <property type="entry name" value="YfgM"/>
    <property type="match status" value="1"/>
</dbReference>
<comment type="subcellular location">
    <subcellularLocation>
        <location evidence="2">Cell membrane</location>
    </subcellularLocation>
    <subcellularLocation>
        <location evidence="1">Membrane</location>
        <topology evidence="1">Single-pass membrane protein</topology>
    </subcellularLocation>
</comment>
<evidence type="ECO:0000256" key="2">
    <source>
        <dbReference type="ARBA" id="ARBA00004236"/>
    </source>
</evidence>
<gene>
    <name evidence="10" type="ORF">ACFQH5_01230</name>
</gene>
<evidence type="ECO:0000256" key="6">
    <source>
        <dbReference type="ARBA" id="ARBA00023136"/>
    </source>
</evidence>
<evidence type="ECO:0000256" key="7">
    <source>
        <dbReference type="ARBA" id="ARBA00023186"/>
    </source>
</evidence>
<evidence type="ECO:0000256" key="8">
    <source>
        <dbReference type="SAM" id="Phobius"/>
    </source>
</evidence>
<accession>A0ABW2EQA0</accession>
<feature type="transmembrane region" description="Helical" evidence="8">
    <location>
        <begin position="21"/>
        <end position="42"/>
    </location>
</feature>
<evidence type="ECO:0000256" key="5">
    <source>
        <dbReference type="ARBA" id="ARBA00022989"/>
    </source>
</evidence>
<sequence length="219" mass="23663">MAELRTEEEQVEALKRWWKENGMALVAGVVLAAAGLLGWNAWQGYQANQAEAASLRYQQLIGLASQSTLDEAGLAEAQRLVDEITDNHGRTLYADLSRLIEARLAVEAGDRVAARAVLGDLVQGSDDAYVGDLARLRLARLQLADDEPQAALETLGSELGESLAAQRAELRGDAQLALGEVDEARRAYRDALSLAERHGQALYGVQLKLDDLGQEGADQ</sequence>
<proteinExistence type="predicted"/>
<organism evidence="10 11">
    <name type="scientific">Halomonas salifodinae</name>
    <dbReference type="NCBI Taxonomy" id="438745"/>
    <lineage>
        <taxon>Bacteria</taxon>
        <taxon>Pseudomonadati</taxon>
        <taxon>Pseudomonadota</taxon>
        <taxon>Gammaproteobacteria</taxon>
        <taxon>Oceanospirillales</taxon>
        <taxon>Halomonadaceae</taxon>
        <taxon>Halomonas</taxon>
    </lineage>
</organism>
<evidence type="ECO:0000256" key="3">
    <source>
        <dbReference type="ARBA" id="ARBA00022475"/>
    </source>
</evidence>
<dbReference type="PANTHER" id="PTHR38035">
    <property type="entry name" value="UPF0070 PROTEIN YFGM"/>
    <property type="match status" value="1"/>
</dbReference>
<name>A0ABW2EQA0_9GAMM</name>
<dbReference type="EMBL" id="JBHSZP010000002">
    <property type="protein sequence ID" value="MFC7088174.1"/>
    <property type="molecule type" value="Genomic_DNA"/>
</dbReference>
<feature type="domain" description="Ancillary SecYEG translocon subunit/Cell division coordinator CpoB TPR" evidence="9">
    <location>
        <begin position="15"/>
        <end position="214"/>
    </location>
</feature>
<evidence type="ECO:0000256" key="1">
    <source>
        <dbReference type="ARBA" id="ARBA00004167"/>
    </source>
</evidence>
<keyword evidence="6 8" id="KW-0472">Membrane</keyword>
<dbReference type="PANTHER" id="PTHR38035:SF1">
    <property type="entry name" value="ANCILLARY SECYEG TRANSLOCON SUBUNIT"/>
    <property type="match status" value="1"/>
</dbReference>
<keyword evidence="7" id="KW-0143">Chaperone</keyword>